<dbReference type="Pfam" id="PF07883">
    <property type="entry name" value="Cupin_2"/>
    <property type="match status" value="1"/>
</dbReference>
<reference evidence="2 3" key="1">
    <citation type="journal article" date="2016" name="Genome Announc.">
        <title>Complete genome sequence of the hyperthermophilic and piezophilic archaeon Thermococcus barophilus Ch5, capable of growth at the expense of hydrogenogenesis from carbon monoxide and formate.</title>
        <authorList>
            <person name="Oger P."/>
            <person name="Sokolova T.G."/>
            <person name="Kozhevnikova D.A."/>
            <person name="Taranov E.A."/>
            <person name="Vannier P."/>
            <person name="Lee H.S."/>
            <person name="Kwon K.K."/>
            <person name="Kang S.G."/>
            <person name="Lee J.H."/>
            <person name="Bonch-Osmolovskaya E.A."/>
            <person name="Lebedinsky A.V."/>
        </authorList>
    </citation>
    <scope>NUCLEOTIDE SEQUENCE [LARGE SCALE GENOMIC DNA]</scope>
    <source>
        <strain evidence="3">Ch5</strain>
    </source>
</reference>
<dbReference type="InterPro" id="IPR013096">
    <property type="entry name" value="Cupin_2"/>
</dbReference>
<organism evidence="2 3">
    <name type="scientific">Thermococcus barophilus</name>
    <dbReference type="NCBI Taxonomy" id="55802"/>
    <lineage>
        <taxon>Archaea</taxon>
        <taxon>Methanobacteriati</taxon>
        <taxon>Methanobacteriota</taxon>
        <taxon>Thermococci</taxon>
        <taxon>Thermococcales</taxon>
        <taxon>Thermococcaceae</taxon>
        <taxon>Thermococcus</taxon>
    </lineage>
</organism>
<dbReference type="InterPro" id="IPR011051">
    <property type="entry name" value="RmlC_Cupin_sf"/>
</dbReference>
<dbReference type="CDD" id="cd02222">
    <property type="entry name" value="cupin_TM1459-like"/>
    <property type="match status" value="1"/>
</dbReference>
<dbReference type="PANTHER" id="PTHR37694:SF1">
    <property type="entry name" value="SLR8022 PROTEIN"/>
    <property type="match status" value="1"/>
</dbReference>
<dbReference type="RefSeq" id="WP_056934437.1">
    <property type="nucleotide sequence ID" value="NZ_CP013050.1"/>
</dbReference>
<protein>
    <submittedName>
        <fullName evidence="2">Carbohydrate binding protein</fullName>
    </submittedName>
</protein>
<dbReference type="EMBL" id="CP013050">
    <property type="protein sequence ID" value="ALM75959.1"/>
    <property type="molecule type" value="Genomic_DNA"/>
</dbReference>
<name>A0A0S1XDW1_THEBA</name>
<dbReference type="SUPFAM" id="SSF51182">
    <property type="entry name" value="RmlC-like cupins"/>
    <property type="match status" value="1"/>
</dbReference>
<feature type="domain" description="Cupin type-2" evidence="1">
    <location>
        <begin position="41"/>
        <end position="108"/>
    </location>
</feature>
<dbReference type="AlphaFoldDB" id="A0A0S1XDW1"/>
<dbReference type="InterPro" id="IPR014710">
    <property type="entry name" value="RmlC-like_jellyroll"/>
</dbReference>
<dbReference type="Proteomes" id="UP000066042">
    <property type="component" value="Chromosome"/>
</dbReference>
<evidence type="ECO:0000259" key="1">
    <source>
        <dbReference type="Pfam" id="PF07883"/>
    </source>
</evidence>
<dbReference type="Gene3D" id="2.60.120.10">
    <property type="entry name" value="Jelly Rolls"/>
    <property type="match status" value="1"/>
</dbReference>
<dbReference type="GeneID" id="26137285"/>
<accession>A0A0S1XDW1</accession>
<dbReference type="STRING" id="55802.TBCH5v1_2057"/>
<dbReference type="PANTHER" id="PTHR37694">
    <property type="entry name" value="SLR8022 PROTEIN"/>
    <property type="match status" value="1"/>
</dbReference>
<gene>
    <name evidence="2" type="ORF">TBCH5v1_2057</name>
</gene>
<sequence>MFVGHYLDVEEKEVTIEGVEKTTIRWLISPKIGAKNFAMRYFVIKKGGKIPTHQHPWEHEIFVIKGEGYITNGRKTVKVVPGSFLYIPPNEPHAYENPDSETFEFLCIIPVTEESIPPEERGD</sequence>
<dbReference type="PATRIC" id="fig|55802.8.peg.2039"/>
<evidence type="ECO:0000313" key="3">
    <source>
        <dbReference type="Proteomes" id="UP000066042"/>
    </source>
</evidence>
<evidence type="ECO:0000313" key="2">
    <source>
        <dbReference type="EMBL" id="ALM75959.1"/>
    </source>
</evidence>
<proteinExistence type="predicted"/>